<dbReference type="SUPFAM" id="SSF55383">
    <property type="entry name" value="Copper amine oxidase, domain N"/>
    <property type="match status" value="1"/>
</dbReference>
<evidence type="ECO:0000259" key="1">
    <source>
        <dbReference type="Pfam" id="PF07833"/>
    </source>
</evidence>
<name>A0A4R1MM82_9FIRM</name>
<comment type="caution">
    <text evidence="3">The sequence shown here is derived from an EMBL/GenBank/DDBJ whole genome shotgun (WGS) entry which is preliminary data.</text>
</comment>
<dbReference type="InterPro" id="IPR036582">
    <property type="entry name" value="Mao_N_sf"/>
</dbReference>
<accession>A0A4R1MM82</accession>
<reference evidence="3 4" key="1">
    <citation type="submission" date="2019-03" db="EMBL/GenBank/DDBJ databases">
        <title>Genomic Encyclopedia of Type Strains, Phase IV (KMG-IV): sequencing the most valuable type-strain genomes for metagenomic binning, comparative biology and taxonomic classification.</title>
        <authorList>
            <person name="Goeker M."/>
        </authorList>
    </citation>
    <scope>NUCLEOTIDE SEQUENCE [LARGE SCALE GENOMIC DNA]</scope>
    <source>
        <strain evidence="3 4">DSM 24176</strain>
    </source>
</reference>
<dbReference type="Proteomes" id="UP000294545">
    <property type="component" value="Unassembled WGS sequence"/>
</dbReference>
<dbReference type="InterPro" id="IPR041219">
    <property type="entry name" value="Phage_lysozyme2"/>
</dbReference>
<sequence>MYQSVNQSVTNELQKVAREVNFTGAPISRINRLNEILPSINILIVDNRITGLLHDEGRRSVLVDLYELGEALDLDQKVGWDEGAKSDYIIINGTRIYFPVGNLNNQVGQIEVNQKNVTYYTNPRTGGRVMVDVREFIEAVGGKVTWESYRKSYHTTGELSWLPRGTLRVEMEPEGTGQVNEVFAIPLTDATRLSEEQQQANATYIYNYLTGEGWEKEAISALLGNIQQESQMNPGVWQRQDNTRLAYGLVQWEPATKFLDWNEGEIKTEKLSVDDVNDLAQNNPKKLIDMQLEFLTNSMKPGQGEWIPSIAVSKHNAPYRMSSQEFINSTNDIAELTVIFNGHYERSSKPHMDNRIKYAEYWYKYFSN</sequence>
<dbReference type="AlphaFoldDB" id="A0A4R1MM82"/>
<gene>
    <name evidence="3" type="ORF">EDC19_1390</name>
</gene>
<keyword evidence="4" id="KW-1185">Reference proteome</keyword>
<dbReference type="EMBL" id="SMGQ01000012">
    <property type="protein sequence ID" value="TCK93200.1"/>
    <property type="molecule type" value="Genomic_DNA"/>
</dbReference>
<dbReference type="InterPro" id="IPR012854">
    <property type="entry name" value="Cu_amine_oxidase-like_N"/>
</dbReference>
<evidence type="ECO:0000313" key="3">
    <source>
        <dbReference type="EMBL" id="TCK93200.1"/>
    </source>
</evidence>
<dbReference type="Pfam" id="PF18013">
    <property type="entry name" value="Phage_lysozyme2"/>
    <property type="match status" value="1"/>
</dbReference>
<evidence type="ECO:0000313" key="4">
    <source>
        <dbReference type="Proteomes" id="UP000294545"/>
    </source>
</evidence>
<dbReference type="Gene3D" id="1.10.530.10">
    <property type="match status" value="1"/>
</dbReference>
<dbReference type="OrthoDB" id="9805070at2"/>
<feature type="domain" description="Phage tail lysozyme" evidence="2">
    <location>
        <begin position="201"/>
        <end position="366"/>
    </location>
</feature>
<evidence type="ECO:0000259" key="2">
    <source>
        <dbReference type="Pfam" id="PF18013"/>
    </source>
</evidence>
<feature type="domain" description="Copper amine oxidase-like N-terminal" evidence="1">
    <location>
        <begin position="61"/>
        <end position="151"/>
    </location>
</feature>
<dbReference type="Pfam" id="PF07833">
    <property type="entry name" value="Cu_amine_oxidN1"/>
    <property type="match status" value="1"/>
</dbReference>
<protein>
    <submittedName>
        <fullName evidence="3">Copper amine oxidase-like protein</fullName>
    </submittedName>
</protein>
<dbReference type="RefSeq" id="WP_132282117.1">
    <property type="nucleotide sequence ID" value="NZ_SMGQ01000012.1"/>
</dbReference>
<organism evidence="3 4">
    <name type="scientific">Natranaerovirga hydrolytica</name>
    <dbReference type="NCBI Taxonomy" id="680378"/>
    <lineage>
        <taxon>Bacteria</taxon>
        <taxon>Bacillati</taxon>
        <taxon>Bacillota</taxon>
        <taxon>Clostridia</taxon>
        <taxon>Lachnospirales</taxon>
        <taxon>Natranaerovirgaceae</taxon>
        <taxon>Natranaerovirga</taxon>
    </lineage>
</organism>
<proteinExistence type="predicted"/>